<dbReference type="PROSITE" id="PS00973">
    <property type="entry name" value="USP_2"/>
    <property type="match status" value="1"/>
</dbReference>
<comment type="similarity">
    <text evidence="2 5">Belongs to the peptidase C19 family.</text>
</comment>
<dbReference type="SUPFAM" id="SSF54001">
    <property type="entry name" value="Cysteine proteinases"/>
    <property type="match status" value="1"/>
</dbReference>
<keyword evidence="5" id="KW-0833">Ubl conjugation pathway</keyword>
<evidence type="ECO:0000256" key="1">
    <source>
        <dbReference type="ARBA" id="ARBA00000707"/>
    </source>
</evidence>
<dbReference type="GO" id="GO:0004843">
    <property type="term" value="F:cysteine-type deubiquitinase activity"/>
    <property type="evidence" value="ECO:0007669"/>
    <property type="project" value="UniProtKB-UniRule"/>
</dbReference>
<dbReference type="EMBL" id="GDKF01000088">
    <property type="protein sequence ID" value="JAT78534.1"/>
    <property type="molecule type" value="Transcribed_RNA"/>
</dbReference>
<dbReference type="EC" id="3.4.19.12" evidence="5"/>
<dbReference type="Pfam" id="PF00443">
    <property type="entry name" value="UCH"/>
    <property type="match status" value="1"/>
</dbReference>
<dbReference type="InterPro" id="IPR038765">
    <property type="entry name" value="Papain-like_cys_pep_sf"/>
</dbReference>
<dbReference type="PROSITE" id="PS50235">
    <property type="entry name" value="USP_3"/>
    <property type="match status" value="1"/>
</dbReference>
<dbReference type="GO" id="GO:0016579">
    <property type="term" value="P:protein deubiquitination"/>
    <property type="evidence" value="ECO:0007669"/>
    <property type="project" value="InterPro"/>
</dbReference>
<keyword evidence="4 5" id="KW-0378">Hydrolase</keyword>
<proteinExistence type="inferred from homology"/>
<sequence length="399" mass="44571">MGASNSKLDKVILELPDDERYFGLENFGNTCYANSVLQTLYFCRPFRDRVLRYAAENPPGYGNENLLTCLADLFLQTSSQKKKTGFLSPRRLINRIKSENALFSNFMHQDAHEFLNYLLNDVSEILAREQKAAASAPTTPKSILTFGRGKDGRSPSLQELAAASTASEAASAQAQEPRTWLQEIFQGRLVNQTRCLCCETVTSREEDMFDLSLEIEPNCSVTSCLKKFSATEVLDGADKFFCDQCNSLQEAQKFMRMRHLPQVLCLHLKRFKYNEQLGRLSKLSHRVVFPFELKVVNTTPDCPDADTSYDLFGVVVHMGAQPNHGHYVALVKSCGQWVCFDDDQVIAVTEAQVQSTFGQPYDGGLVGSSNGVGVDHGYILLYQRNSPASEAPLPMDELP</sequence>
<reference evidence="7" key="1">
    <citation type="submission" date="2015-08" db="EMBL/GenBank/DDBJ databases">
        <authorList>
            <person name="Babu N.S."/>
            <person name="Beckwith C.J."/>
            <person name="Beseler K.G."/>
            <person name="Brison A."/>
            <person name="Carone J.V."/>
            <person name="Caskin T.P."/>
            <person name="Diamond M."/>
            <person name="Durham M.E."/>
            <person name="Foxe J.M."/>
            <person name="Go M."/>
            <person name="Henderson B.A."/>
            <person name="Jones I.B."/>
            <person name="McGettigan J.A."/>
            <person name="Micheletti S.J."/>
            <person name="Nasrallah M.E."/>
            <person name="Ortiz D."/>
            <person name="Piller C.R."/>
            <person name="Privatt S.R."/>
            <person name="Schneider S.L."/>
            <person name="Sharp S."/>
            <person name="Smith T.C."/>
            <person name="Stanton J.D."/>
            <person name="Ullery H.E."/>
            <person name="Wilson R.J."/>
            <person name="Serrano M.G."/>
            <person name="Buck G."/>
            <person name="Lee V."/>
            <person name="Wang Y."/>
            <person name="Carvalho R."/>
            <person name="Voegtly L."/>
            <person name="Shi R."/>
            <person name="Duckworth R."/>
            <person name="Johnson A."/>
            <person name="Loviza R."/>
            <person name="Walstead R."/>
            <person name="Shah Z."/>
            <person name="Kiflezghi M."/>
            <person name="Wade K."/>
            <person name="Ball S.L."/>
            <person name="Bradley K.W."/>
            <person name="Asai D.J."/>
            <person name="Bowman C.A."/>
            <person name="Russell D.A."/>
            <person name="Pope W.H."/>
            <person name="Jacobs-Sera D."/>
            <person name="Hendrix R.W."/>
            <person name="Hatfull G.F."/>
        </authorList>
    </citation>
    <scope>NUCLEOTIDE SEQUENCE</scope>
</reference>
<dbReference type="CDD" id="cd02663">
    <property type="entry name" value="Peptidase_C19G"/>
    <property type="match status" value="1"/>
</dbReference>
<organism evidence="7">
    <name type="scientific">Auxenochlorella protothecoides</name>
    <name type="common">Green microalga</name>
    <name type="synonym">Chlorella protothecoides</name>
    <dbReference type="NCBI Taxonomy" id="3075"/>
    <lineage>
        <taxon>Eukaryota</taxon>
        <taxon>Viridiplantae</taxon>
        <taxon>Chlorophyta</taxon>
        <taxon>core chlorophytes</taxon>
        <taxon>Trebouxiophyceae</taxon>
        <taxon>Chlorellales</taxon>
        <taxon>Chlorellaceae</taxon>
        <taxon>Auxenochlorella</taxon>
    </lineage>
</organism>
<dbReference type="PROSITE" id="PS00972">
    <property type="entry name" value="USP_1"/>
    <property type="match status" value="1"/>
</dbReference>
<dbReference type="Gene3D" id="3.90.70.10">
    <property type="entry name" value="Cysteine proteinases"/>
    <property type="match status" value="1"/>
</dbReference>
<dbReference type="PANTHER" id="PTHR24006">
    <property type="entry name" value="UBIQUITIN CARBOXYL-TERMINAL HYDROLASE"/>
    <property type="match status" value="1"/>
</dbReference>
<accession>A0A1D2AH41</accession>
<feature type="domain" description="USP" evidence="6">
    <location>
        <begin position="22"/>
        <end position="385"/>
    </location>
</feature>
<evidence type="ECO:0000256" key="5">
    <source>
        <dbReference type="RuleBase" id="RU366025"/>
    </source>
</evidence>
<keyword evidence="5" id="KW-0788">Thiol protease</keyword>
<comment type="catalytic activity">
    <reaction evidence="1 5">
        <text>Thiol-dependent hydrolysis of ester, thioester, amide, peptide and isopeptide bonds formed by the C-terminal Gly of ubiquitin (a 76-residue protein attached to proteins as an intracellular targeting signal).</text>
        <dbReference type="EC" id="3.4.19.12"/>
    </reaction>
</comment>
<protein>
    <recommendedName>
        <fullName evidence="5">Ubiquitin carboxyl-terminal hydrolase</fullName>
        <ecNumber evidence="5">3.4.19.12</ecNumber>
    </recommendedName>
</protein>
<evidence type="ECO:0000259" key="6">
    <source>
        <dbReference type="PROSITE" id="PS50235"/>
    </source>
</evidence>
<evidence type="ECO:0000256" key="4">
    <source>
        <dbReference type="ARBA" id="ARBA00022801"/>
    </source>
</evidence>
<dbReference type="InterPro" id="IPR028889">
    <property type="entry name" value="USP"/>
</dbReference>
<evidence type="ECO:0000256" key="3">
    <source>
        <dbReference type="ARBA" id="ARBA00022670"/>
    </source>
</evidence>
<keyword evidence="3 5" id="KW-0645">Protease</keyword>
<dbReference type="GO" id="GO:0005634">
    <property type="term" value="C:nucleus"/>
    <property type="evidence" value="ECO:0007669"/>
    <property type="project" value="TreeGrafter"/>
</dbReference>
<dbReference type="GO" id="GO:0006508">
    <property type="term" value="P:proteolysis"/>
    <property type="evidence" value="ECO:0007669"/>
    <property type="project" value="UniProtKB-KW"/>
</dbReference>
<gene>
    <name evidence="7" type="ORF">g.60455</name>
</gene>
<evidence type="ECO:0000313" key="7">
    <source>
        <dbReference type="EMBL" id="JAT78534.1"/>
    </source>
</evidence>
<dbReference type="PANTHER" id="PTHR24006:SF733">
    <property type="entry name" value="RE52890P"/>
    <property type="match status" value="1"/>
</dbReference>
<comment type="function">
    <text evidence="5">Recognizes and hydrolyzes the peptide bond at the C-terminal Gly of ubiquitin. Involved in the processing of poly-ubiquitin precursors as well as that of ubiquitinated proteins.</text>
</comment>
<evidence type="ECO:0000256" key="2">
    <source>
        <dbReference type="ARBA" id="ARBA00009085"/>
    </source>
</evidence>
<dbReference type="InterPro" id="IPR001394">
    <property type="entry name" value="Peptidase_C19_UCH"/>
</dbReference>
<name>A0A1D2AH41_AUXPR</name>
<dbReference type="GO" id="GO:0005829">
    <property type="term" value="C:cytosol"/>
    <property type="evidence" value="ECO:0007669"/>
    <property type="project" value="TreeGrafter"/>
</dbReference>
<dbReference type="InterPro" id="IPR018200">
    <property type="entry name" value="USP_CS"/>
</dbReference>
<dbReference type="InterPro" id="IPR050164">
    <property type="entry name" value="Peptidase_C19"/>
</dbReference>
<dbReference type="AlphaFoldDB" id="A0A1D2AH41"/>